<dbReference type="InterPro" id="IPR000914">
    <property type="entry name" value="SBP_5_dom"/>
</dbReference>
<evidence type="ECO:0000256" key="4">
    <source>
        <dbReference type="SAM" id="SignalP"/>
    </source>
</evidence>
<reference evidence="6 7" key="1">
    <citation type="submission" date="2011-11" db="EMBL/GenBank/DDBJ databases">
        <title>The Noncontiguous Finished genome of Jonquetella anthropi DSM 22815.</title>
        <authorList>
            <consortium name="US DOE Joint Genome Institute (JGI-PGF)"/>
            <person name="Lucas S."/>
            <person name="Copeland A."/>
            <person name="Lapidus A."/>
            <person name="Glavina del Rio T."/>
            <person name="Dalin E."/>
            <person name="Tice H."/>
            <person name="Bruce D."/>
            <person name="Goodwin L."/>
            <person name="Pitluck S."/>
            <person name="Peters L."/>
            <person name="Mikhailova N."/>
            <person name="Held B."/>
            <person name="Kyrpides N."/>
            <person name="Mavromatis K."/>
            <person name="Ivanova N."/>
            <person name="Markowitz V."/>
            <person name="Cheng J.-F."/>
            <person name="Hugenholtz P."/>
            <person name="Woyke T."/>
            <person name="Wu D."/>
            <person name="Gronow S."/>
            <person name="Wellnitz S."/>
            <person name="Brambilla E."/>
            <person name="Klenk H.-P."/>
            <person name="Eisen J.A."/>
        </authorList>
    </citation>
    <scope>NUCLEOTIDE SEQUENCE [LARGE SCALE GENOMIC DNA]</scope>
    <source>
        <strain evidence="6 7">DSM 22815</strain>
    </source>
</reference>
<accession>H0ULP4</accession>
<proteinExistence type="inferred from homology"/>
<dbReference type="PIRSF" id="PIRSF002741">
    <property type="entry name" value="MppA"/>
    <property type="match status" value="1"/>
</dbReference>
<evidence type="ECO:0000313" key="7">
    <source>
        <dbReference type="Proteomes" id="UP000003806"/>
    </source>
</evidence>
<dbReference type="EMBL" id="CM001376">
    <property type="protein sequence ID" value="EHM13535.1"/>
    <property type="molecule type" value="Genomic_DNA"/>
</dbReference>
<dbReference type="AlphaFoldDB" id="H0ULP4"/>
<evidence type="ECO:0000256" key="2">
    <source>
        <dbReference type="ARBA" id="ARBA00022448"/>
    </source>
</evidence>
<dbReference type="PANTHER" id="PTHR30290:SF9">
    <property type="entry name" value="OLIGOPEPTIDE-BINDING PROTEIN APPA"/>
    <property type="match status" value="1"/>
</dbReference>
<dbReference type="GO" id="GO:1904680">
    <property type="term" value="F:peptide transmembrane transporter activity"/>
    <property type="evidence" value="ECO:0007669"/>
    <property type="project" value="TreeGrafter"/>
</dbReference>
<dbReference type="GO" id="GO:0042597">
    <property type="term" value="C:periplasmic space"/>
    <property type="evidence" value="ECO:0007669"/>
    <property type="project" value="UniProtKB-ARBA"/>
</dbReference>
<dbReference type="Gene3D" id="3.10.105.10">
    <property type="entry name" value="Dipeptide-binding Protein, Domain 3"/>
    <property type="match status" value="1"/>
</dbReference>
<name>H0ULP4_9BACT</name>
<evidence type="ECO:0000256" key="1">
    <source>
        <dbReference type="ARBA" id="ARBA00005695"/>
    </source>
</evidence>
<organism evidence="6 7">
    <name type="scientific">Jonquetella anthropi DSM 22815</name>
    <dbReference type="NCBI Taxonomy" id="885272"/>
    <lineage>
        <taxon>Bacteria</taxon>
        <taxon>Thermotogati</taxon>
        <taxon>Synergistota</taxon>
        <taxon>Synergistia</taxon>
        <taxon>Synergistales</taxon>
        <taxon>Dethiosulfovibrionaceae</taxon>
        <taxon>Jonquetella</taxon>
    </lineage>
</organism>
<dbReference type="RefSeq" id="WP_008521618.1">
    <property type="nucleotide sequence ID" value="NZ_CM001376.1"/>
</dbReference>
<dbReference type="STRING" id="885272.JonanDRAFT_1169"/>
<feature type="chain" id="PRO_5003540909" evidence="4">
    <location>
        <begin position="24"/>
        <end position="537"/>
    </location>
</feature>
<keyword evidence="7" id="KW-1185">Reference proteome</keyword>
<dbReference type="GO" id="GO:0015833">
    <property type="term" value="P:peptide transport"/>
    <property type="evidence" value="ECO:0007669"/>
    <property type="project" value="TreeGrafter"/>
</dbReference>
<keyword evidence="3 4" id="KW-0732">Signal</keyword>
<dbReference type="OrthoDB" id="774at2"/>
<dbReference type="Proteomes" id="UP000003806">
    <property type="component" value="Chromosome"/>
</dbReference>
<feature type="signal peptide" evidence="4">
    <location>
        <begin position="1"/>
        <end position="23"/>
    </location>
</feature>
<dbReference type="PANTHER" id="PTHR30290">
    <property type="entry name" value="PERIPLASMIC BINDING COMPONENT OF ABC TRANSPORTER"/>
    <property type="match status" value="1"/>
</dbReference>
<dbReference type="InterPro" id="IPR030678">
    <property type="entry name" value="Peptide/Ni-bd"/>
</dbReference>
<comment type="similarity">
    <text evidence="1">Belongs to the bacterial solute-binding protein 5 family.</text>
</comment>
<dbReference type="HOGENOM" id="CLU_017028_7_3_0"/>
<evidence type="ECO:0000259" key="5">
    <source>
        <dbReference type="Pfam" id="PF00496"/>
    </source>
</evidence>
<dbReference type="CDD" id="cd00995">
    <property type="entry name" value="PBP2_NikA_DppA_OppA_like"/>
    <property type="match status" value="1"/>
</dbReference>
<dbReference type="Gene3D" id="3.90.76.10">
    <property type="entry name" value="Dipeptide-binding Protein, Domain 1"/>
    <property type="match status" value="1"/>
</dbReference>
<protein>
    <submittedName>
        <fullName evidence="6">ABC-type dipeptide transport system, periplasmic component</fullName>
    </submittedName>
</protein>
<dbReference type="InterPro" id="IPR039424">
    <property type="entry name" value="SBP_5"/>
</dbReference>
<dbReference type="Pfam" id="PF00496">
    <property type="entry name" value="SBP_bac_5"/>
    <property type="match status" value="1"/>
</dbReference>
<dbReference type="GO" id="GO:0043190">
    <property type="term" value="C:ATP-binding cassette (ABC) transporter complex"/>
    <property type="evidence" value="ECO:0007669"/>
    <property type="project" value="InterPro"/>
</dbReference>
<sequence>MKSFFRRSLGIALLALWGASAAAQPETGGVLRWRLINDPPSLDPVNSNITVATRGSNLYLETLAESSADGKQILPCLAESWKAEKDSTVWTFTLRKGVHFQKTVLGEPTENGGREVKASDVKYSFERLVKMHAARVMFANTITGYKELNDGKAQEWSGIKVLDDYTVQFTLDQPYAPFLAVMTYPNFGIVPKEDAEKWGKDFTFHPVGTGPFVLAKWDHDNLVRFDRNPDYWRKDDAGKQLPYLDGVELVVIPDNSVAYLEFKKGNLDVLPDIPDEYYQEITAQYGDALQEIAGLDVQYYGMNEKVPPFDDIRVRKALNYAVNREAINDLVLNGRYVLARGVLPPGMPAYDPDMRSYSYDPEKAKALLKEAGLENLEFTLHYNNNPRHKAIGEAIQAQLSELGITLKLSSSEVGAHYDAVRRGDYGLFRGGWAGDYVDPDNFLYTLFHSKNIGPQGNYSRYSVPEVDKELDAARRETDQAKRMEMYKKINQKIVDDAVWLFLFYSTNSLVSNPNVHDIHLAFLGDYMTSLTSVWLSK</sequence>
<dbReference type="Gene3D" id="3.40.190.10">
    <property type="entry name" value="Periplasmic binding protein-like II"/>
    <property type="match status" value="1"/>
</dbReference>
<evidence type="ECO:0000256" key="3">
    <source>
        <dbReference type="ARBA" id="ARBA00022729"/>
    </source>
</evidence>
<dbReference type="SUPFAM" id="SSF53850">
    <property type="entry name" value="Periplasmic binding protein-like II"/>
    <property type="match status" value="1"/>
</dbReference>
<feature type="domain" description="Solute-binding protein family 5" evidence="5">
    <location>
        <begin position="73"/>
        <end position="452"/>
    </location>
</feature>
<dbReference type="eggNOG" id="COG4166">
    <property type="taxonomic scope" value="Bacteria"/>
</dbReference>
<evidence type="ECO:0000313" key="6">
    <source>
        <dbReference type="EMBL" id="EHM13535.1"/>
    </source>
</evidence>
<gene>
    <name evidence="6" type="ORF">JonanDRAFT_1169</name>
</gene>
<keyword evidence="2" id="KW-0813">Transport</keyword>